<dbReference type="EMBL" id="FMZX01000027">
    <property type="protein sequence ID" value="SDE29861.1"/>
    <property type="molecule type" value="Genomic_DNA"/>
</dbReference>
<keyword evidence="3" id="KW-1133">Transmembrane helix</keyword>
<evidence type="ECO:0000256" key="2">
    <source>
        <dbReference type="ARBA" id="ARBA00022692"/>
    </source>
</evidence>
<gene>
    <name evidence="5" type="ORF">SAMN04487779_10272</name>
</gene>
<dbReference type="AlphaFoldDB" id="A0A1G7BRU9"/>
<evidence type="ECO:0000256" key="1">
    <source>
        <dbReference type="ARBA" id="ARBA00004370"/>
    </source>
</evidence>
<evidence type="ECO:0000256" key="4">
    <source>
        <dbReference type="ARBA" id="ARBA00023136"/>
    </source>
</evidence>
<dbReference type="Proteomes" id="UP000198925">
    <property type="component" value="Unassembled WGS sequence"/>
</dbReference>
<proteinExistence type="predicted"/>
<evidence type="ECO:0000256" key="3">
    <source>
        <dbReference type="ARBA" id="ARBA00022989"/>
    </source>
</evidence>
<accession>A0A1G7BRU9</accession>
<dbReference type="RefSeq" id="WP_090664975.1">
    <property type="nucleotide sequence ID" value="NZ_FMZX01000027.1"/>
</dbReference>
<keyword evidence="6" id="KW-1185">Reference proteome</keyword>
<dbReference type="InterPro" id="IPR007792">
    <property type="entry name" value="T4SS_VirB3/TrbD/AvhB"/>
</dbReference>
<sequence>MSGDVQGEEGLDEDTLFLACTRPALFLGVPLEAAMLNAGIVTVAFVLVKNPLVLGIGVATHWAFRQLAGLDHNIFRVWGLWVWSRGWARNAEFWGGASVAPLPLTPAKKAAEVRHVR</sequence>
<comment type="subcellular location">
    <subcellularLocation>
        <location evidence="1">Membrane</location>
    </subcellularLocation>
</comment>
<name>A0A1G7BRU9_9PROT</name>
<dbReference type="Pfam" id="PF05101">
    <property type="entry name" value="VirB3"/>
    <property type="match status" value="1"/>
</dbReference>
<protein>
    <submittedName>
        <fullName evidence="5">Type IV secretion system protein VirB3</fullName>
    </submittedName>
</protein>
<keyword evidence="2" id="KW-0812">Transmembrane</keyword>
<evidence type="ECO:0000313" key="5">
    <source>
        <dbReference type="EMBL" id="SDE29861.1"/>
    </source>
</evidence>
<keyword evidence="4" id="KW-0472">Membrane</keyword>
<reference evidence="5 6" key="1">
    <citation type="submission" date="2016-10" db="EMBL/GenBank/DDBJ databases">
        <authorList>
            <person name="de Groot N.N."/>
        </authorList>
    </citation>
    <scope>NUCLEOTIDE SEQUENCE [LARGE SCALE GENOMIC DNA]</scope>
    <source>
        <strain evidence="5 6">CPCC 100156</strain>
    </source>
</reference>
<dbReference type="GO" id="GO:0016020">
    <property type="term" value="C:membrane"/>
    <property type="evidence" value="ECO:0007669"/>
    <property type="project" value="UniProtKB-SubCell"/>
</dbReference>
<evidence type="ECO:0000313" key="6">
    <source>
        <dbReference type="Proteomes" id="UP000198925"/>
    </source>
</evidence>
<organism evidence="5 6">
    <name type="scientific">Belnapia rosea</name>
    <dbReference type="NCBI Taxonomy" id="938405"/>
    <lineage>
        <taxon>Bacteria</taxon>
        <taxon>Pseudomonadati</taxon>
        <taxon>Pseudomonadota</taxon>
        <taxon>Alphaproteobacteria</taxon>
        <taxon>Acetobacterales</taxon>
        <taxon>Roseomonadaceae</taxon>
        <taxon>Belnapia</taxon>
    </lineage>
</organism>